<dbReference type="Gene3D" id="3.30.190.20">
    <property type="match status" value="1"/>
</dbReference>
<gene>
    <name evidence="13" type="ORF">S01H1_44760</name>
</gene>
<evidence type="ECO:0000256" key="10">
    <source>
        <dbReference type="ARBA" id="ARBA00023204"/>
    </source>
</evidence>
<dbReference type="AlphaFoldDB" id="X0VBY9"/>
<evidence type="ECO:0000256" key="11">
    <source>
        <dbReference type="SAM" id="MobiDB-lite"/>
    </source>
</evidence>
<feature type="region of interest" description="Disordered" evidence="11">
    <location>
        <begin position="1"/>
        <end position="56"/>
    </location>
</feature>
<organism evidence="13">
    <name type="scientific">marine sediment metagenome</name>
    <dbReference type="NCBI Taxonomy" id="412755"/>
    <lineage>
        <taxon>unclassified sequences</taxon>
        <taxon>metagenomes</taxon>
        <taxon>ecological metagenomes</taxon>
    </lineage>
</organism>
<keyword evidence="7" id="KW-0067">ATP-binding</keyword>
<comment type="caution">
    <text evidence="13">The sequence shown here is derived from an EMBL/GenBank/DDBJ whole genome shotgun (WGS) entry which is preliminary data.</text>
</comment>
<dbReference type="PANTHER" id="PTHR43152">
    <property type="entry name" value="UVRABC SYSTEM PROTEIN A"/>
    <property type="match status" value="1"/>
</dbReference>
<protein>
    <recommendedName>
        <fullName evidence="12">UvrA interaction domain-containing protein</fullName>
    </recommendedName>
</protein>
<sequence length="265" mass="29314">LGPEGGAAGGRIVAEGTPETIAKQPASHTGRSLKRYFSKQDKAAVKKPQRKAKRASQKIRVRGARQHNLKGIDVEIPRDSMTVCCGVSGSGKTSLAMDTIYAEGQRRYVESLSSYARQFVAQMQKPLLDQIEGLSPSVAIEQRHMGHTPRSTVGTVTEIYDYLRILIARTGTPHCPACDAMIGTQTADEIIERIVARPSGTQLYLLAPLTISVGEKYDALWEQVRARGYVRVRIDGQTYSVDQTPEIDRRRKHTVEVVVDRVTLR</sequence>
<accession>X0VBY9</accession>
<feature type="non-terminal residue" evidence="13">
    <location>
        <position position="1"/>
    </location>
</feature>
<evidence type="ECO:0000256" key="4">
    <source>
        <dbReference type="ARBA" id="ARBA00022741"/>
    </source>
</evidence>
<dbReference type="SUPFAM" id="SSF52540">
    <property type="entry name" value="P-loop containing nucleoside triphosphate hydrolases"/>
    <property type="match status" value="1"/>
</dbReference>
<evidence type="ECO:0000256" key="5">
    <source>
        <dbReference type="ARBA" id="ARBA00022763"/>
    </source>
</evidence>
<evidence type="ECO:0000256" key="7">
    <source>
        <dbReference type="ARBA" id="ARBA00022840"/>
    </source>
</evidence>
<keyword evidence="8" id="KW-0267">Excision nuclease</keyword>
<feature type="compositionally biased region" description="Basic residues" evidence="11">
    <location>
        <begin position="45"/>
        <end position="56"/>
    </location>
</feature>
<name>X0VBY9_9ZZZZ</name>
<proteinExistence type="predicted"/>
<evidence type="ECO:0000256" key="2">
    <source>
        <dbReference type="ARBA" id="ARBA00022490"/>
    </source>
</evidence>
<dbReference type="GO" id="GO:0005737">
    <property type="term" value="C:cytoplasm"/>
    <property type="evidence" value="ECO:0007669"/>
    <property type="project" value="UniProtKB-SubCell"/>
</dbReference>
<evidence type="ECO:0000256" key="9">
    <source>
        <dbReference type="ARBA" id="ARBA00023125"/>
    </source>
</evidence>
<dbReference type="Pfam" id="PF17760">
    <property type="entry name" value="UvrA_inter"/>
    <property type="match status" value="1"/>
</dbReference>
<dbReference type="Gene3D" id="3.40.50.300">
    <property type="entry name" value="P-loop containing nucleotide triphosphate hydrolases"/>
    <property type="match status" value="2"/>
</dbReference>
<evidence type="ECO:0000256" key="1">
    <source>
        <dbReference type="ARBA" id="ARBA00004496"/>
    </source>
</evidence>
<evidence type="ECO:0000256" key="3">
    <source>
        <dbReference type="ARBA" id="ARBA00022737"/>
    </source>
</evidence>
<dbReference type="GO" id="GO:0006281">
    <property type="term" value="P:DNA repair"/>
    <property type="evidence" value="ECO:0007669"/>
    <property type="project" value="UniProtKB-KW"/>
</dbReference>
<keyword evidence="6" id="KW-0228">DNA excision</keyword>
<dbReference type="GO" id="GO:0004518">
    <property type="term" value="F:nuclease activity"/>
    <property type="evidence" value="ECO:0007669"/>
    <property type="project" value="UniProtKB-KW"/>
</dbReference>
<dbReference type="InterPro" id="IPR027417">
    <property type="entry name" value="P-loop_NTPase"/>
</dbReference>
<dbReference type="PANTHER" id="PTHR43152:SF3">
    <property type="entry name" value="UVRABC SYSTEM PROTEIN A"/>
    <property type="match status" value="1"/>
</dbReference>
<keyword evidence="4" id="KW-0547">Nucleotide-binding</keyword>
<keyword evidence="2" id="KW-0963">Cytoplasm</keyword>
<keyword evidence="9" id="KW-0238">DNA-binding</keyword>
<dbReference type="GO" id="GO:0005524">
    <property type="term" value="F:ATP binding"/>
    <property type="evidence" value="ECO:0007669"/>
    <property type="project" value="UniProtKB-KW"/>
</dbReference>
<feature type="non-terminal residue" evidence="13">
    <location>
        <position position="265"/>
    </location>
</feature>
<evidence type="ECO:0000256" key="6">
    <source>
        <dbReference type="ARBA" id="ARBA00022769"/>
    </source>
</evidence>
<dbReference type="EMBL" id="BARS01028564">
    <property type="protein sequence ID" value="GAG09963.1"/>
    <property type="molecule type" value="Genomic_DNA"/>
</dbReference>
<evidence type="ECO:0000259" key="12">
    <source>
        <dbReference type="Pfam" id="PF17760"/>
    </source>
</evidence>
<evidence type="ECO:0000313" key="13">
    <source>
        <dbReference type="EMBL" id="GAG09963.1"/>
    </source>
</evidence>
<feature type="domain" description="UvrA interaction" evidence="12">
    <location>
        <begin position="185"/>
        <end position="264"/>
    </location>
</feature>
<keyword evidence="5" id="KW-0227">DNA damage</keyword>
<evidence type="ECO:0000256" key="8">
    <source>
        <dbReference type="ARBA" id="ARBA00022881"/>
    </source>
</evidence>
<keyword evidence="3" id="KW-0677">Repeat</keyword>
<dbReference type="GO" id="GO:0003677">
    <property type="term" value="F:DNA binding"/>
    <property type="evidence" value="ECO:0007669"/>
    <property type="project" value="UniProtKB-KW"/>
</dbReference>
<comment type="subcellular location">
    <subcellularLocation>
        <location evidence="1">Cytoplasm</location>
    </subcellularLocation>
</comment>
<keyword evidence="10" id="KW-0234">DNA repair</keyword>
<reference evidence="13" key="1">
    <citation type="journal article" date="2014" name="Front. Microbiol.">
        <title>High frequency of phylogenetically diverse reductive dehalogenase-homologous genes in deep subseafloor sedimentary metagenomes.</title>
        <authorList>
            <person name="Kawai M."/>
            <person name="Futagami T."/>
            <person name="Toyoda A."/>
            <person name="Takaki Y."/>
            <person name="Nishi S."/>
            <person name="Hori S."/>
            <person name="Arai W."/>
            <person name="Tsubouchi T."/>
            <person name="Morono Y."/>
            <person name="Uchiyama I."/>
            <person name="Ito T."/>
            <person name="Fujiyama A."/>
            <person name="Inagaki F."/>
            <person name="Takami H."/>
        </authorList>
    </citation>
    <scope>NUCLEOTIDE SEQUENCE</scope>
    <source>
        <strain evidence="13">Expedition CK06-06</strain>
    </source>
</reference>
<dbReference type="InterPro" id="IPR041102">
    <property type="entry name" value="UvrA_inter"/>
</dbReference>